<gene>
    <name evidence="8" type="ORF">DVH24_002395</name>
</gene>
<dbReference type="CDD" id="cd10017">
    <property type="entry name" value="B3_DNA"/>
    <property type="match status" value="1"/>
</dbReference>
<evidence type="ECO:0000256" key="5">
    <source>
        <dbReference type="ARBA" id="ARBA00023242"/>
    </source>
</evidence>
<evidence type="ECO:0000256" key="1">
    <source>
        <dbReference type="ARBA" id="ARBA00004123"/>
    </source>
</evidence>
<dbReference type="GO" id="GO:0005634">
    <property type="term" value="C:nucleus"/>
    <property type="evidence" value="ECO:0007669"/>
    <property type="project" value="UniProtKB-SubCell"/>
</dbReference>
<dbReference type="InterPro" id="IPR015300">
    <property type="entry name" value="DNA-bd_pseudobarrel_sf"/>
</dbReference>
<dbReference type="AlphaFoldDB" id="A0A498IN16"/>
<dbReference type="InterPro" id="IPR003340">
    <property type="entry name" value="B3_DNA-bd"/>
</dbReference>
<name>A0A498IN16_MALDO</name>
<keyword evidence="6" id="KW-0812">Transmembrane</keyword>
<keyword evidence="4" id="KW-0804">Transcription</keyword>
<comment type="subcellular location">
    <subcellularLocation>
        <location evidence="1">Nucleus</location>
    </subcellularLocation>
</comment>
<keyword evidence="6" id="KW-0472">Membrane</keyword>
<evidence type="ECO:0000256" key="2">
    <source>
        <dbReference type="ARBA" id="ARBA00023015"/>
    </source>
</evidence>
<dbReference type="Gene3D" id="2.40.330.10">
    <property type="entry name" value="DNA-binding pseudobarrel domain"/>
    <property type="match status" value="1"/>
</dbReference>
<keyword evidence="5" id="KW-0539">Nucleus</keyword>
<keyword evidence="9" id="KW-1185">Reference proteome</keyword>
<dbReference type="Pfam" id="PF02362">
    <property type="entry name" value="B3"/>
    <property type="match status" value="1"/>
</dbReference>
<proteinExistence type="predicted"/>
<evidence type="ECO:0000256" key="6">
    <source>
        <dbReference type="SAM" id="Phobius"/>
    </source>
</evidence>
<evidence type="ECO:0000313" key="8">
    <source>
        <dbReference type="EMBL" id="RXH82623.1"/>
    </source>
</evidence>
<dbReference type="Proteomes" id="UP000290289">
    <property type="component" value="Chromosome 11"/>
</dbReference>
<reference evidence="8 9" key="1">
    <citation type="submission" date="2018-10" db="EMBL/GenBank/DDBJ databases">
        <title>A high-quality apple genome assembly.</title>
        <authorList>
            <person name="Hu J."/>
        </authorList>
    </citation>
    <scope>NUCLEOTIDE SEQUENCE [LARGE SCALE GENOMIC DNA]</scope>
    <source>
        <strain evidence="9">cv. HFTH1</strain>
        <tissue evidence="8">Young leaf</tissue>
    </source>
</reference>
<accession>A0A498IN16</accession>
<evidence type="ECO:0000259" key="7">
    <source>
        <dbReference type="PROSITE" id="PS50863"/>
    </source>
</evidence>
<keyword evidence="2" id="KW-0805">Transcription regulation</keyword>
<dbReference type="EMBL" id="RDQH01000337">
    <property type="protein sequence ID" value="RXH82623.1"/>
    <property type="molecule type" value="Genomic_DNA"/>
</dbReference>
<organism evidence="8 9">
    <name type="scientific">Malus domestica</name>
    <name type="common">Apple</name>
    <name type="synonym">Pyrus malus</name>
    <dbReference type="NCBI Taxonomy" id="3750"/>
    <lineage>
        <taxon>Eukaryota</taxon>
        <taxon>Viridiplantae</taxon>
        <taxon>Streptophyta</taxon>
        <taxon>Embryophyta</taxon>
        <taxon>Tracheophyta</taxon>
        <taxon>Spermatophyta</taxon>
        <taxon>Magnoliopsida</taxon>
        <taxon>eudicotyledons</taxon>
        <taxon>Gunneridae</taxon>
        <taxon>Pentapetalae</taxon>
        <taxon>rosids</taxon>
        <taxon>fabids</taxon>
        <taxon>Rosales</taxon>
        <taxon>Rosaceae</taxon>
        <taxon>Amygdaloideae</taxon>
        <taxon>Maleae</taxon>
        <taxon>Malus</taxon>
    </lineage>
</organism>
<keyword evidence="3" id="KW-0238">DNA-binding</keyword>
<comment type="caution">
    <text evidence="8">The sequence shown here is derived from an EMBL/GenBank/DDBJ whole genome shotgun (WGS) entry which is preliminary data.</text>
</comment>
<keyword evidence="6" id="KW-1133">Transmembrane helix</keyword>
<dbReference type="SUPFAM" id="SSF101936">
    <property type="entry name" value="DNA-binding pseudobarrel domain"/>
    <property type="match status" value="1"/>
</dbReference>
<feature type="domain" description="TF-B3" evidence="7">
    <location>
        <begin position="45"/>
        <end position="107"/>
    </location>
</feature>
<evidence type="ECO:0000256" key="3">
    <source>
        <dbReference type="ARBA" id="ARBA00023125"/>
    </source>
</evidence>
<protein>
    <recommendedName>
        <fullName evidence="7">TF-B3 domain-containing protein</fullName>
    </recommendedName>
</protein>
<evidence type="ECO:0000256" key="4">
    <source>
        <dbReference type="ARBA" id="ARBA00023163"/>
    </source>
</evidence>
<feature type="transmembrane region" description="Helical" evidence="6">
    <location>
        <begin position="6"/>
        <end position="28"/>
    </location>
</feature>
<sequence>MRILVMILVMILLVLLKTSMMILMMILLKPHSLLHPTKEKQRRNLRCAKQGRTWAVKLKPCGKGRARFYNSWKNFVEENSLKIDDACIFVLIISFKPSFDIVFHCTAHKVAKSTFNN</sequence>
<dbReference type="PROSITE" id="PS50863">
    <property type="entry name" value="B3"/>
    <property type="match status" value="1"/>
</dbReference>
<dbReference type="GO" id="GO:0003677">
    <property type="term" value="F:DNA binding"/>
    <property type="evidence" value="ECO:0007669"/>
    <property type="project" value="UniProtKB-KW"/>
</dbReference>
<evidence type="ECO:0000313" key="9">
    <source>
        <dbReference type="Proteomes" id="UP000290289"/>
    </source>
</evidence>